<organism evidence="1 2">
    <name type="scientific">Eufriesea mexicana</name>
    <dbReference type="NCBI Taxonomy" id="516756"/>
    <lineage>
        <taxon>Eukaryota</taxon>
        <taxon>Metazoa</taxon>
        <taxon>Ecdysozoa</taxon>
        <taxon>Arthropoda</taxon>
        <taxon>Hexapoda</taxon>
        <taxon>Insecta</taxon>
        <taxon>Pterygota</taxon>
        <taxon>Neoptera</taxon>
        <taxon>Endopterygota</taxon>
        <taxon>Hymenoptera</taxon>
        <taxon>Apocrita</taxon>
        <taxon>Aculeata</taxon>
        <taxon>Apoidea</taxon>
        <taxon>Anthophila</taxon>
        <taxon>Apidae</taxon>
        <taxon>Eufriesea</taxon>
    </lineage>
</organism>
<dbReference type="AlphaFoldDB" id="A0A310SIE7"/>
<evidence type="ECO:0000313" key="2">
    <source>
        <dbReference type="Proteomes" id="UP000250275"/>
    </source>
</evidence>
<name>A0A310SIE7_9HYME</name>
<gene>
    <name evidence="1" type="ORF">WN48_08822</name>
</gene>
<accession>A0A310SIE7</accession>
<keyword evidence="2" id="KW-1185">Reference proteome</keyword>
<protein>
    <submittedName>
        <fullName evidence="1">Uncharacterized protein</fullName>
    </submittedName>
</protein>
<dbReference type="Proteomes" id="UP000250275">
    <property type="component" value="Unassembled WGS sequence"/>
</dbReference>
<reference evidence="1 2" key="1">
    <citation type="submission" date="2015-07" db="EMBL/GenBank/DDBJ databases">
        <title>The genome of Eufriesea mexicana.</title>
        <authorList>
            <person name="Pan H."/>
            <person name="Kapheim K."/>
        </authorList>
    </citation>
    <scope>NUCLEOTIDE SEQUENCE [LARGE SCALE GENOMIC DNA]</scope>
    <source>
        <strain evidence="1">0111107269</strain>
        <tissue evidence="1">Whole body</tissue>
    </source>
</reference>
<sequence length="61" mass="7248">MEKTRYKGSWFQFFEKLIDSWPMSSLDCLFGTLFVNFMDIGLLQGHRPSYLFSVAFRHPSH</sequence>
<dbReference type="EMBL" id="KQ765605">
    <property type="protein sequence ID" value="OAD53849.1"/>
    <property type="molecule type" value="Genomic_DNA"/>
</dbReference>
<proteinExistence type="predicted"/>
<evidence type="ECO:0000313" key="1">
    <source>
        <dbReference type="EMBL" id="OAD53849.1"/>
    </source>
</evidence>